<dbReference type="Gene3D" id="3.40.50.1110">
    <property type="entry name" value="SGNH hydrolase"/>
    <property type="match status" value="1"/>
</dbReference>
<sequence>MQLQAYNGMPNPKPAMEFLSCSGATGPQILQQQVSALGTGYDMITVSAGGNDVGLSDILNRCIYQWLPGRDQDCQDQLDRTAGLIQSTLPGNLQALAAALVPKLKPGGNVYWTGYAQFFDESTEDCDRVTWSFWYNISPAAQKQYLTQIRRSRLNDLTLAVNRVVRDVVTQAGQNFVYIDYDQAFGELGGRYCEPGVSEPNPNRNGLLFFEWGTSGPGRKRSEGDLEERSDHEHDFEDDAPRSLNRRQDQTGLTTFEDSIVNWVRAAKNDNFELEVALPDNSGPDPAYRGRSMLSRSDFVSDSILRVFHPQPGGYAVIVSRLLCELTVRQATPAEAPASCSNPPMP</sequence>
<protein>
    <recommendedName>
        <fullName evidence="4">SGNH hydrolase-type esterase domain-containing protein</fullName>
    </recommendedName>
</protein>
<keyword evidence="3" id="KW-1185">Reference proteome</keyword>
<dbReference type="InterPro" id="IPR036514">
    <property type="entry name" value="SGNH_hydro_sf"/>
</dbReference>
<feature type="region of interest" description="Disordered" evidence="1">
    <location>
        <begin position="215"/>
        <end position="251"/>
    </location>
</feature>
<evidence type="ECO:0000313" key="2">
    <source>
        <dbReference type="EMBL" id="KAL1621097.1"/>
    </source>
</evidence>
<dbReference type="SUPFAM" id="SSF52266">
    <property type="entry name" value="SGNH hydrolase"/>
    <property type="match status" value="1"/>
</dbReference>
<dbReference type="EMBL" id="JAJVDC020000155">
    <property type="protein sequence ID" value="KAL1621097.1"/>
    <property type="molecule type" value="Genomic_DNA"/>
</dbReference>
<dbReference type="Proteomes" id="UP001521116">
    <property type="component" value="Unassembled WGS sequence"/>
</dbReference>
<comment type="caution">
    <text evidence="2">The sequence shown here is derived from an EMBL/GenBank/DDBJ whole genome shotgun (WGS) entry which is preliminary data.</text>
</comment>
<organism evidence="2 3">
    <name type="scientific">Neofusicoccum ribis</name>
    <dbReference type="NCBI Taxonomy" id="45134"/>
    <lineage>
        <taxon>Eukaryota</taxon>
        <taxon>Fungi</taxon>
        <taxon>Dikarya</taxon>
        <taxon>Ascomycota</taxon>
        <taxon>Pezizomycotina</taxon>
        <taxon>Dothideomycetes</taxon>
        <taxon>Dothideomycetes incertae sedis</taxon>
        <taxon>Botryosphaeriales</taxon>
        <taxon>Botryosphaeriaceae</taxon>
        <taxon>Neofusicoccum</taxon>
    </lineage>
</organism>
<feature type="compositionally biased region" description="Basic and acidic residues" evidence="1">
    <location>
        <begin position="220"/>
        <end position="249"/>
    </location>
</feature>
<evidence type="ECO:0000256" key="1">
    <source>
        <dbReference type="SAM" id="MobiDB-lite"/>
    </source>
</evidence>
<dbReference type="InterPro" id="IPR037460">
    <property type="entry name" value="SEST-like"/>
</dbReference>
<dbReference type="CDD" id="cd01823">
    <property type="entry name" value="SEST_like"/>
    <property type="match status" value="1"/>
</dbReference>
<name>A0ABR3SJ48_9PEZI</name>
<evidence type="ECO:0008006" key="4">
    <source>
        <dbReference type="Google" id="ProtNLM"/>
    </source>
</evidence>
<dbReference type="PANTHER" id="PTHR37981:SF1">
    <property type="entry name" value="SGNH HYDROLASE-TYPE ESTERASE DOMAIN-CONTAINING PROTEIN"/>
    <property type="match status" value="1"/>
</dbReference>
<reference evidence="2 3" key="1">
    <citation type="submission" date="2024-02" db="EMBL/GenBank/DDBJ databases">
        <title>De novo assembly and annotation of 12 fungi associated with fruit tree decline syndrome in Ontario, Canada.</title>
        <authorList>
            <person name="Sulman M."/>
            <person name="Ellouze W."/>
            <person name="Ilyukhin E."/>
        </authorList>
    </citation>
    <scope>NUCLEOTIDE SEQUENCE [LARGE SCALE GENOMIC DNA]</scope>
    <source>
        <strain evidence="2 3">M1-105</strain>
    </source>
</reference>
<evidence type="ECO:0000313" key="3">
    <source>
        <dbReference type="Proteomes" id="UP001521116"/>
    </source>
</evidence>
<gene>
    <name evidence="2" type="ORF">SLS56_009302</name>
</gene>
<accession>A0ABR3SJ48</accession>
<dbReference type="PANTHER" id="PTHR37981">
    <property type="entry name" value="LIPASE 2"/>
    <property type="match status" value="1"/>
</dbReference>
<proteinExistence type="predicted"/>